<dbReference type="InterPro" id="IPR003343">
    <property type="entry name" value="Big_2"/>
</dbReference>
<feature type="domain" description="BIG2" evidence="1">
    <location>
        <begin position="512"/>
        <end position="590"/>
    </location>
</feature>
<proteinExistence type="predicted"/>
<dbReference type="Pfam" id="PF26182">
    <property type="entry name" value="Ig_NUP210_5th"/>
    <property type="match status" value="1"/>
</dbReference>
<dbReference type="PANTHER" id="PTHR23019">
    <property type="entry name" value="NUCLEAR PORE MEMBRANE GLYCOPROTEIN GP210-RELATED"/>
    <property type="match status" value="1"/>
</dbReference>
<evidence type="ECO:0000313" key="3">
    <source>
        <dbReference type="Proteomes" id="UP000002209"/>
    </source>
</evidence>
<protein>
    <recommendedName>
        <fullName evidence="1">BIG2 domain-containing protein</fullName>
    </recommendedName>
</protein>
<feature type="domain" description="BIG2" evidence="1">
    <location>
        <begin position="679"/>
        <end position="757"/>
    </location>
</feature>
<feature type="domain" description="BIG2" evidence="1">
    <location>
        <begin position="596"/>
        <end position="673"/>
    </location>
</feature>
<organism evidence="2 3">
    <name type="scientific">Gemmatimonas aurantiaca (strain DSM 14586 / JCM 11422 / NBRC 100505 / T-27)</name>
    <dbReference type="NCBI Taxonomy" id="379066"/>
    <lineage>
        <taxon>Bacteria</taxon>
        <taxon>Pseudomonadati</taxon>
        <taxon>Gemmatimonadota</taxon>
        <taxon>Gemmatimonadia</taxon>
        <taxon>Gemmatimonadales</taxon>
        <taxon>Gemmatimonadaceae</taxon>
        <taxon>Gemmatimonas</taxon>
    </lineage>
</organism>
<sequence>MFRGCDGTTKHIVPIVPPACVSRPRIEPSFTCSLDSSHAMTGLISLDNSTSCAARTAAATFLMLATGFFAACSGGADTTTGPSTGGGGGGNTPASLQLSTSSVSLAAIGSSEQINATVRNASGGAIAGTSVSWSSADITVADVAGSGTTAVVTARAPGRTTVRAQIGAFVQDIAIHVLAVRDLSLTPATGTLRAGDQLSFVATLDADQGAVAAVRWSSENPGVLTVSSSGVATGISPGTAVVRVTAIADSRVTAAALLTVTPARHVRINAAPTTLWIGDDVSLNAIIDVDSTQSRDVQWSSSQPSVASISASGVVTALGVGTTTLRLTAAADPRLQDSVRLDVRPARVVVVSPASVSLGAGETRTLAAQVTIEAGMSTTVTWRSSDPAVAMISQSGMVTGVSQGSTTITAVSLADTTRRGSATISVVPIVRDLDLSPTALSMFLADSRPLQATLSADPGASQAIIWRTSNASVASVSDEGMVTANAVGTAIITALSAADSTRRATALITVRYAPVVTVSPTNVSLEVGQTRQASASVQADAGVNRTVTWRSEDPRIATVSATGLISAVTFGSTTITAVSVADTSRSASIAVQVVSVVHSIAISPTTIILAPGEARTFSGTVTGDPGAPTGLIWRTSNPSVVAVAANGTATGVAAGNATITVLAAGDTTKRATATVTVRAASVVSVAPATVALSLGQQQTIVASITGETGPGQGVTWQSANTSIATVTAGGVVTAAGFGTTLVTATSVSDTTRSASATITVVPQVQSVSVTPASATIAASQTVQLTPSVVAQGSLSQAVIYRSSNPAVASVNFAGLVTGTGLGSAVITVASAIDTSKQATSAITVTATPQAPTQLVNSWTSSRLGGALHEDVVALDAPDASSIFAVNSIGNIYRYNGSTWTLSASGSSYGTRFVSVSGSSASNVVAVGTNGVIARFNGSSWSTMSSGTAQTLYGVFLESASLGFAVGANGTALRFNGSSWSATSTGSSEALSGVWSTGGTAFAVGTGGEILRYNGSAWTKLPSGSSEVLMSVSGTSTSNVAAVGTFGTILRFDGTQWTRVAAGSATGDLFGIVGSSANGGRMYLATDDGLLQLNGSSVTPMSTPYAPRLFAVALDGAGNLVAGGQRGLVMRTPGSSWETLNASPDLIDVWTTSANNAWAVGEFGSIYRWNGSAWSRQSTPTTSTLNTVWGSSASEAFAAGDQGTMLRWNGSNWTTMAFPGSGAVYGLWGTSASNVYAVTSAGQVVRFNGSTWNVVASISGSLWSVFGSSASDVYVSGEAGVVLRFNGTSWSAMNAPTSGTIAGIWAENASNVLAVGASAGGTSGLAFTSTGAGWNSMNTGTTRVLTSVWGLRATDLYATGEAGTILRYNGTSWSNMSTGSTDLLWAVTGPASGATGAFAVGYNSTVVAGTGSGSLIAAARAGAVVGSLNPAVGARTAKGPLKSGKERGKKGR</sequence>
<evidence type="ECO:0000313" key="2">
    <source>
        <dbReference type="EMBL" id="BAH37556.1"/>
    </source>
</evidence>
<dbReference type="Pfam" id="PF02368">
    <property type="entry name" value="Big_2"/>
    <property type="match status" value="7"/>
</dbReference>
<feature type="domain" description="BIG2" evidence="1">
    <location>
        <begin position="429"/>
        <end position="506"/>
    </location>
</feature>
<dbReference type="Proteomes" id="UP000002209">
    <property type="component" value="Chromosome"/>
</dbReference>
<keyword evidence="3" id="KW-1185">Reference proteome</keyword>
<dbReference type="SUPFAM" id="SSF49373">
    <property type="entry name" value="Invasin/intimin cell-adhesion fragments"/>
    <property type="match status" value="8"/>
</dbReference>
<dbReference type="eggNOG" id="COG5492">
    <property type="taxonomic scope" value="Bacteria"/>
</dbReference>
<dbReference type="PANTHER" id="PTHR23019:SF0">
    <property type="entry name" value="NUCLEAR PORE MEMBRANE GLYCOPROTEIN 210"/>
    <property type="match status" value="1"/>
</dbReference>
<dbReference type="SMART" id="SM00635">
    <property type="entry name" value="BID_2"/>
    <property type="match status" value="9"/>
</dbReference>
<dbReference type="KEGG" id="gau:GAU_0514"/>
<dbReference type="Gene3D" id="2.60.40.1080">
    <property type="match status" value="9"/>
</dbReference>
<dbReference type="eggNOG" id="COG4447">
    <property type="taxonomic scope" value="Bacteria"/>
</dbReference>
<dbReference type="STRING" id="379066.GAU_0514"/>
<dbReference type="EMBL" id="AP009153">
    <property type="protein sequence ID" value="BAH37556.1"/>
    <property type="molecule type" value="Genomic_DNA"/>
</dbReference>
<evidence type="ECO:0000259" key="1">
    <source>
        <dbReference type="SMART" id="SM00635"/>
    </source>
</evidence>
<name>C1A5P6_GEMAT</name>
<feature type="domain" description="BIG2" evidence="1">
    <location>
        <begin position="763"/>
        <end position="840"/>
    </location>
</feature>
<feature type="domain" description="BIG2" evidence="1">
    <location>
        <begin position="179"/>
        <end position="258"/>
    </location>
</feature>
<feature type="domain" description="BIG2" evidence="1">
    <location>
        <begin position="345"/>
        <end position="423"/>
    </location>
</feature>
<feature type="domain" description="BIG2" evidence="1">
    <location>
        <begin position="92"/>
        <end position="176"/>
    </location>
</feature>
<dbReference type="InterPro" id="IPR045197">
    <property type="entry name" value="NUP210-like"/>
</dbReference>
<accession>C1A5P6</accession>
<feature type="domain" description="BIG2" evidence="1">
    <location>
        <begin position="262"/>
        <end position="341"/>
    </location>
</feature>
<dbReference type="InterPro" id="IPR008964">
    <property type="entry name" value="Invasin/intimin_cell_adhesion"/>
</dbReference>
<dbReference type="HOGENOM" id="CLU_251266_0_0_0"/>
<gene>
    <name evidence="2" type="ordered locus">GAU_0514</name>
</gene>
<reference evidence="3" key="1">
    <citation type="submission" date="2006-03" db="EMBL/GenBank/DDBJ databases">
        <title>Complete genome sequence of Gemmatimonas aurantiaca T-27 that represents a novel phylum Gemmatimonadetes.</title>
        <authorList>
            <person name="Takasaki K."/>
            <person name="Ichikawa N."/>
            <person name="Miura H."/>
            <person name="Matsushita S."/>
            <person name="Watanabe Y."/>
            <person name="Oguchi A."/>
            <person name="Ankai A."/>
            <person name="Yashiro I."/>
            <person name="Takahashi M."/>
            <person name="Terui Y."/>
            <person name="Fukui S."/>
            <person name="Yokoyama H."/>
            <person name="Tanikawa S."/>
            <person name="Hanada S."/>
            <person name="Kamagata Y."/>
            <person name="Fujita N."/>
        </authorList>
    </citation>
    <scope>NUCLEOTIDE SEQUENCE [LARGE SCALE GENOMIC DNA]</scope>
    <source>
        <strain evidence="3">T-27 / DSM 14586 / JCM 11422 / NBRC 100505</strain>
    </source>
</reference>